<dbReference type="PROSITE" id="PS00661">
    <property type="entry name" value="FERM_2"/>
    <property type="match status" value="1"/>
</dbReference>
<dbReference type="InterPro" id="IPR029071">
    <property type="entry name" value="Ubiquitin-like_domsf"/>
</dbReference>
<evidence type="ECO:0000256" key="14">
    <source>
        <dbReference type="ARBA" id="ARBA00023658"/>
    </source>
</evidence>
<dbReference type="GeneID" id="115021278"/>
<feature type="coiled-coil region" evidence="17">
    <location>
        <begin position="542"/>
        <end position="635"/>
    </location>
</feature>
<dbReference type="GO" id="GO:0005634">
    <property type="term" value="C:nucleus"/>
    <property type="evidence" value="ECO:0007669"/>
    <property type="project" value="UniProtKB-SubCell"/>
</dbReference>
<dbReference type="RefSeq" id="XP_029307446.1">
    <property type="nucleotide sequence ID" value="XM_029451586.1"/>
</dbReference>
<dbReference type="OrthoDB" id="8400839at2759"/>
<dbReference type="GO" id="GO:0051301">
    <property type="term" value="P:cell division"/>
    <property type="evidence" value="ECO:0007669"/>
    <property type="project" value="UniProtKB-KW"/>
</dbReference>
<dbReference type="InterPro" id="IPR019748">
    <property type="entry name" value="FERM_central"/>
</dbReference>
<dbReference type="Pfam" id="PF09380">
    <property type="entry name" value="FERM_C"/>
    <property type="match status" value="1"/>
</dbReference>
<evidence type="ECO:0000256" key="4">
    <source>
        <dbReference type="ARBA" id="ARBA00022448"/>
    </source>
</evidence>
<dbReference type="InterPro" id="IPR018979">
    <property type="entry name" value="FERM_N"/>
</dbReference>
<dbReference type="PANTHER" id="PTHR23280:SF12">
    <property type="entry name" value="PROTEIN 4.1"/>
    <property type="match status" value="1"/>
</dbReference>
<keyword evidence="11" id="KW-0206">Cytoskeleton</keyword>
<protein>
    <recommendedName>
        <fullName evidence="14">Protein 4.1</fullName>
    </recommendedName>
    <alternativeName>
        <fullName evidence="15">Band 4.1</fullName>
    </alternativeName>
    <alternativeName>
        <fullName evidence="16">Erythrocyte membrane protein band 4.1</fullName>
    </alternativeName>
</protein>
<keyword evidence="13" id="KW-0131">Cell cycle</keyword>
<evidence type="ECO:0000256" key="5">
    <source>
        <dbReference type="ARBA" id="ARBA00022490"/>
    </source>
</evidence>
<sequence length="1823" mass="206243">MQCKVTLLDGTLFECELDKHAKVQELLTKVCDHVNLLERDYFGLTILETPTSTIWLESTKEIRKQVSGAVYEFTFGVKFYPPDPAQLTEDLTRYFLCLQLRKDILRGVLPCSFVTLSMLGSYTAQSELGEYDPELHGPEYVSELGLAPGQSKELEEKVMELHRTYRSMSPAQADILFLENAKKLAMYGVDLHHAKDLDGVDITLGVCSSGLMVYKDKLRINRFPWPKVLKISYKRSSFFIKIRPSEQEQYESTIGFKLPNYKASKKLWKVCVEHHTFFRVPTVEPPSSRRFLVLGSKFRYSGRTQAQTRQASSLIDRPAPRFTRSASKRLSRNLDGAGDETLQLLQQLSASTRCEVDDWSTMLTSDKPQPSPEFPARGESEQTFIQSWEEGQSVHTVTWQDTVTGQTCSQTLTQTASQPCQELASDEQQQRRKEDEWSALLHRHPPFPFVPPFEFVKQPAKLSLVKMSSLDRLLRPALTQRDEWYLYFVSSLEHVEKPFSPQAQFQLLEEQGMHVAEQELTSEEILERLQETVIFVDKLRVADVLERKLREVRGLEERLQEMDEMAERLQEVIEEELGKEEMEKLREEEGDLEQEVQIQAERITERVVRKSVRRIEREEEEVDELEEQIKQVFLKGLLPEEEEAEVKQGSEQEVTGESLSDEELRQIEKEWQEEVEEKLKSGSTDVTTSVVAYQKVARKTKKRVTIVEERGRTQEEMEDVLVQRGVMSEERLEKEGTWRKTEILQEITEGDVAERLQAEGQSQGAEKDVWFILFDHAPYNAVYKPPASTVDRARLDEGEYFTSETVITTVEEKTEIILEERQTAEDEVRRIAEIPPPQTLTDTDDDWFVLLDVGPRQTSYVAPVTLKVSDQMGAESFVSVVGAAVKEEIREVVSEERTIIEEAPRPLQEIPQQPVTARDDDWFVLLDVGPRETSYVAPVAVADRVEVSPEERVSLVEITTIERREKRVMVVVEDSEINQVLSEKQVALPQIEDDWFVLLDVSTREPSYVPPVTMAEYIQVHPEESVSTVAETITVESRKEVVVEEIVVQKEDRGRQKVSEPVRETAYVPPVSLAVPSQMYPSVQPRQIEVISVEQQVDVEQVRPQPSRPLTERDDDWFLLFDATREEPVILPSVTPVEIIPDMRKMFEVEATTTETRSRKKIIIGVDSRQDETRLSEIRPSQIAPTSERGGGYDWFALFNIILEKPVVIPPVAVVERIVDVVTATEPKLKVTLEDVRPPVKSVEIKPSHQRQMDDDWFALLDVAAKAAAAGDECIRTHPEVRPAKEFAVIEHRAQQRITLVEEMWQQETPSPAVRELEDDWFILLDVATKKSVAVPERIQLPAEVKVPTAVDKTRIAISERRPQFEKRILEERLPLTQTRVSDDWFVLLDVAVKESVVITQRGTRPVSAPVFSQAALAEAGIPMAIFEQPQTSTPLKTSRQEERKLEVTIEAVENVAEVKPAAWRDYREVDSTLITTINGDIQHESEVTSTEVVRMRKKRAKRIEGDSIYIRHSLLMLEEFDKPQEDLLRHHASISELKRTFMAAAPESRPSEWDKRLSTHSPFRTLGINGQPLPSADGRVCISLLCNGSETNTEDTSSNLGFSVIPSPTVSRTSEPGSVEACGAPVEEESSCDQEEVVVYETSLVPVVEVEKAQLPPSLDPCCKALDGIQEEEESCPEVSECSGKIVGSSPAPYFRSDGPQVVRCFQPPLVQTQTVTITAVSNSSPSGICTTAVPIVPTKTFIYASSKVAVDGTDEDNDNTTVSSSKTVTSEIASGTTVTTTHISKVVKSGSSETRVEKRIVITAESDIDQDKERDGGASAL</sequence>
<dbReference type="PRINTS" id="PR00935">
    <property type="entry name" value="BAND41"/>
</dbReference>
<dbReference type="SUPFAM" id="SSF47031">
    <property type="entry name" value="Second domain of FERM"/>
    <property type="match status" value="1"/>
</dbReference>
<dbReference type="PROSITE" id="PS00660">
    <property type="entry name" value="FERM_1"/>
    <property type="match status" value="1"/>
</dbReference>
<dbReference type="Gene3D" id="1.20.80.10">
    <property type="match status" value="1"/>
</dbReference>
<dbReference type="CDD" id="cd14473">
    <property type="entry name" value="FERM_B-lobe"/>
    <property type="match status" value="1"/>
</dbReference>
<dbReference type="InterPro" id="IPR014352">
    <property type="entry name" value="FERM/acyl-CoA-bd_prot_sf"/>
</dbReference>
<keyword evidence="9" id="KW-0112">Calmodulin-binding</keyword>
<accession>A0A6J2RDC8</accession>
<dbReference type="CDD" id="cd13184">
    <property type="entry name" value="FERM_C_4_1_family"/>
    <property type="match status" value="1"/>
</dbReference>
<dbReference type="GO" id="GO:0005938">
    <property type="term" value="C:cell cortex"/>
    <property type="evidence" value="ECO:0007669"/>
    <property type="project" value="UniProtKB-SubCell"/>
</dbReference>
<feature type="region of interest" description="Disordered" evidence="18">
    <location>
        <begin position="414"/>
        <end position="435"/>
    </location>
</feature>
<evidence type="ECO:0000259" key="19">
    <source>
        <dbReference type="PROSITE" id="PS50057"/>
    </source>
</evidence>
<evidence type="ECO:0000256" key="12">
    <source>
        <dbReference type="ARBA" id="ARBA00023242"/>
    </source>
</evidence>
<dbReference type="Gene3D" id="2.30.29.30">
    <property type="entry name" value="Pleckstrin-homology domain (PH domain)/Phosphotyrosine-binding domain (PTB)"/>
    <property type="match status" value="1"/>
</dbReference>
<evidence type="ECO:0000256" key="18">
    <source>
        <dbReference type="SAM" id="MobiDB-lite"/>
    </source>
</evidence>
<keyword evidence="20" id="KW-1185">Reference proteome</keyword>
<dbReference type="SMART" id="SM01196">
    <property type="entry name" value="FERM_C"/>
    <property type="match status" value="1"/>
</dbReference>
<comment type="subcellular location">
    <subcellularLocation>
        <location evidence="3">Cytoplasm</location>
        <location evidence="3">Cell cortex</location>
    </subcellularLocation>
    <subcellularLocation>
        <location evidence="2">Cytoplasm</location>
        <location evidence="2">Cytoskeleton</location>
    </subcellularLocation>
    <subcellularLocation>
        <location evidence="1">Nucleus</location>
    </subcellularLocation>
</comment>
<reference evidence="21 22" key="1">
    <citation type="submission" date="2025-04" db="UniProtKB">
        <authorList>
            <consortium name="RefSeq"/>
        </authorList>
    </citation>
    <scope>IDENTIFICATION</scope>
</reference>
<feature type="domain" description="FERM" evidence="19">
    <location>
        <begin position="1"/>
        <end position="282"/>
    </location>
</feature>
<keyword evidence="17" id="KW-0175">Coiled coil</keyword>
<dbReference type="Gene3D" id="3.10.20.90">
    <property type="entry name" value="Phosphatidylinositol 3-kinase Catalytic Subunit, Chain A, domain 1"/>
    <property type="match status" value="1"/>
</dbReference>
<dbReference type="InterPro" id="IPR019747">
    <property type="entry name" value="FERM_CS"/>
</dbReference>
<evidence type="ECO:0000256" key="15">
    <source>
        <dbReference type="ARBA" id="ARBA00030419"/>
    </source>
</evidence>
<dbReference type="InterPro" id="IPR008379">
    <property type="entry name" value="Band_4.1_C"/>
</dbReference>
<evidence type="ECO:0000313" key="20">
    <source>
        <dbReference type="Proteomes" id="UP000504630"/>
    </source>
</evidence>
<dbReference type="SUPFAM" id="SSF54236">
    <property type="entry name" value="Ubiquitin-like"/>
    <property type="match status" value="1"/>
</dbReference>
<dbReference type="InterPro" id="IPR018980">
    <property type="entry name" value="FERM_PH-like_C"/>
</dbReference>
<dbReference type="InterPro" id="IPR007477">
    <property type="entry name" value="SAB_dom"/>
</dbReference>
<evidence type="ECO:0000256" key="9">
    <source>
        <dbReference type="ARBA" id="ARBA00022860"/>
    </source>
</evidence>
<dbReference type="GO" id="GO:0031032">
    <property type="term" value="P:actomyosin structure organization"/>
    <property type="evidence" value="ECO:0007669"/>
    <property type="project" value="TreeGrafter"/>
</dbReference>
<dbReference type="PANTHER" id="PTHR23280">
    <property type="entry name" value="4.1 G PROTEIN"/>
    <property type="match status" value="1"/>
</dbReference>
<dbReference type="FunFam" id="2.30.29.30:FF:000001">
    <property type="entry name" value="Erythrocyte membrane protein band 4.1"/>
    <property type="match status" value="1"/>
</dbReference>
<keyword evidence="5" id="KW-0963">Cytoplasm</keyword>
<dbReference type="PROSITE" id="PS50057">
    <property type="entry name" value="FERM_3"/>
    <property type="match status" value="1"/>
</dbReference>
<evidence type="ECO:0000313" key="22">
    <source>
        <dbReference type="RefSeq" id="XP_029307447.1"/>
    </source>
</evidence>
<keyword evidence="7" id="KW-0132">Cell division</keyword>
<dbReference type="Pfam" id="PF08736">
    <property type="entry name" value="FA"/>
    <property type="match status" value="1"/>
</dbReference>
<keyword evidence="8" id="KW-0498">Mitosis</keyword>
<dbReference type="SMART" id="SM01195">
    <property type="entry name" value="FA"/>
    <property type="match status" value="1"/>
</dbReference>
<dbReference type="GO" id="GO:0030866">
    <property type="term" value="P:cortical actin cytoskeleton organization"/>
    <property type="evidence" value="ECO:0007669"/>
    <property type="project" value="InterPro"/>
</dbReference>
<feature type="region of interest" description="Disordered" evidence="18">
    <location>
        <begin position="643"/>
        <end position="663"/>
    </location>
</feature>
<dbReference type="Pfam" id="PF05902">
    <property type="entry name" value="4_1_CTD"/>
    <property type="match status" value="1"/>
</dbReference>
<evidence type="ECO:0000256" key="3">
    <source>
        <dbReference type="ARBA" id="ARBA00004544"/>
    </source>
</evidence>
<evidence type="ECO:0000256" key="8">
    <source>
        <dbReference type="ARBA" id="ARBA00022776"/>
    </source>
</evidence>
<dbReference type="InterPro" id="IPR035963">
    <property type="entry name" value="FERM_2"/>
</dbReference>
<dbReference type="InterPro" id="IPR019749">
    <property type="entry name" value="Band_41_domain"/>
</dbReference>
<evidence type="ECO:0000256" key="11">
    <source>
        <dbReference type="ARBA" id="ARBA00023212"/>
    </source>
</evidence>
<evidence type="ECO:0000256" key="2">
    <source>
        <dbReference type="ARBA" id="ARBA00004245"/>
    </source>
</evidence>
<dbReference type="Pfam" id="PF00373">
    <property type="entry name" value="FERM_M"/>
    <property type="match status" value="1"/>
</dbReference>
<evidence type="ECO:0000256" key="7">
    <source>
        <dbReference type="ARBA" id="ARBA00022618"/>
    </source>
</evidence>
<evidence type="ECO:0000256" key="13">
    <source>
        <dbReference type="ARBA" id="ARBA00023306"/>
    </source>
</evidence>
<dbReference type="InterPro" id="IPR014847">
    <property type="entry name" value="FA"/>
</dbReference>
<evidence type="ECO:0000256" key="6">
    <source>
        <dbReference type="ARBA" id="ARBA00022553"/>
    </source>
</evidence>
<dbReference type="FunFam" id="1.20.80.10:FF:000001">
    <property type="entry name" value="Erythrocyte membrane protein band 4.1"/>
    <property type="match status" value="1"/>
</dbReference>
<evidence type="ECO:0000256" key="16">
    <source>
        <dbReference type="ARBA" id="ARBA00032586"/>
    </source>
</evidence>
<gene>
    <name evidence="21 22" type="primary">LOC115021278</name>
</gene>
<evidence type="ECO:0000256" key="1">
    <source>
        <dbReference type="ARBA" id="ARBA00004123"/>
    </source>
</evidence>
<keyword evidence="10" id="KW-0009">Actin-binding</keyword>
<name>A0A6J2RDC8_COTGO</name>
<dbReference type="GO" id="GO:0005198">
    <property type="term" value="F:structural molecule activity"/>
    <property type="evidence" value="ECO:0007669"/>
    <property type="project" value="InterPro"/>
</dbReference>
<dbReference type="GO" id="GO:0003779">
    <property type="term" value="F:actin binding"/>
    <property type="evidence" value="ECO:0007669"/>
    <property type="project" value="UniProtKB-KW"/>
</dbReference>
<dbReference type="GO" id="GO:0005516">
    <property type="term" value="F:calmodulin binding"/>
    <property type="evidence" value="ECO:0007669"/>
    <property type="project" value="UniProtKB-KW"/>
</dbReference>
<dbReference type="Proteomes" id="UP000504630">
    <property type="component" value="Chromosome 16"/>
</dbReference>
<evidence type="ECO:0000313" key="21">
    <source>
        <dbReference type="RefSeq" id="XP_029307446.1"/>
    </source>
</evidence>
<dbReference type="Pfam" id="PF09379">
    <property type="entry name" value="FERM_N"/>
    <property type="match status" value="1"/>
</dbReference>
<proteinExistence type="predicted"/>
<evidence type="ECO:0000256" key="10">
    <source>
        <dbReference type="ARBA" id="ARBA00023203"/>
    </source>
</evidence>
<dbReference type="GO" id="GO:0005856">
    <property type="term" value="C:cytoskeleton"/>
    <property type="evidence" value="ECO:0007669"/>
    <property type="project" value="UniProtKB-SubCell"/>
</dbReference>
<keyword evidence="6" id="KW-0597">Phosphoprotein</keyword>
<dbReference type="FunFam" id="3.10.20.90:FF:000002">
    <property type="entry name" value="Erythrocyte protein band 4.1-like 3"/>
    <property type="match status" value="1"/>
</dbReference>
<dbReference type="InterPro" id="IPR011993">
    <property type="entry name" value="PH-like_dom_sf"/>
</dbReference>
<dbReference type="Pfam" id="PF04382">
    <property type="entry name" value="SAB"/>
    <property type="match status" value="1"/>
</dbReference>
<organism evidence="20 22">
    <name type="scientific">Cottoperca gobio</name>
    <name type="common">Frogmouth</name>
    <name type="synonym">Aphritis gobio</name>
    <dbReference type="NCBI Taxonomy" id="56716"/>
    <lineage>
        <taxon>Eukaryota</taxon>
        <taxon>Metazoa</taxon>
        <taxon>Chordata</taxon>
        <taxon>Craniata</taxon>
        <taxon>Vertebrata</taxon>
        <taxon>Euteleostomi</taxon>
        <taxon>Actinopterygii</taxon>
        <taxon>Neopterygii</taxon>
        <taxon>Teleostei</taxon>
        <taxon>Neoteleostei</taxon>
        <taxon>Acanthomorphata</taxon>
        <taxon>Eupercaria</taxon>
        <taxon>Perciformes</taxon>
        <taxon>Notothenioidei</taxon>
        <taxon>Bovichtidae</taxon>
        <taxon>Cottoperca</taxon>
    </lineage>
</organism>
<keyword evidence="4" id="KW-0813">Transport</keyword>
<dbReference type="SMART" id="SM00295">
    <property type="entry name" value="B41"/>
    <property type="match status" value="1"/>
</dbReference>
<dbReference type="GO" id="GO:0005886">
    <property type="term" value="C:plasma membrane"/>
    <property type="evidence" value="ECO:0007669"/>
    <property type="project" value="TreeGrafter"/>
</dbReference>
<dbReference type="SUPFAM" id="SSF50729">
    <property type="entry name" value="PH domain-like"/>
    <property type="match status" value="1"/>
</dbReference>
<evidence type="ECO:0000256" key="17">
    <source>
        <dbReference type="SAM" id="Coils"/>
    </source>
</evidence>
<dbReference type="InterPro" id="IPR000299">
    <property type="entry name" value="FERM_domain"/>
</dbReference>
<dbReference type="RefSeq" id="XP_029307447.1">
    <property type="nucleotide sequence ID" value="XM_029451587.1"/>
</dbReference>
<keyword evidence="12" id="KW-0539">Nucleus</keyword>